<dbReference type="EMBL" id="OJIN01000046">
    <property type="protein sequence ID" value="SPD72604.1"/>
    <property type="molecule type" value="Genomic_DNA"/>
</dbReference>
<dbReference type="AlphaFoldDB" id="A0A445MSU1"/>
<proteinExistence type="predicted"/>
<reference evidence="1" key="1">
    <citation type="submission" date="2018-01" db="EMBL/GenBank/DDBJ databases">
        <authorList>
            <person name="Regsiter A."/>
            <person name="William W."/>
        </authorList>
    </citation>
    <scope>NUCLEOTIDE SEQUENCE</scope>
    <source>
        <strain evidence="1">TRIP AH-1</strain>
    </source>
</reference>
<gene>
    <name evidence="1" type="ORF">PITCH_A140084</name>
</gene>
<protein>
    <submittedName>
        <fullName evidence="1">Uncharacterized protein</fullName>
    </submittedName>
</protein>
<organism evidence="1">
    <name type="scientific">uncultured Desulfobacterium sp</name>
    <dbReference type="NCBI Taxonomy" id="201089"/>
    <lineage>
        <taxon>Bacteria</taxon>
        <taxon>Pseudomonadati</taxon>
        <taxon>Thermodesulfobacteriota</taxon>
        <taxon>Desulfobacteria</taxon>
        <taxon>Desulfobacterales</taxon>
        <taxon>Desulfobacteriaceae</taxon>
        <taxon>Desulfobacterium</taxon>
        <taxon>environmental samples</taxon>
    </lineage>
</organism>
<evidence type="ECO:0000313" key="1">
    <source>
        <dbReference type="EMBL" id="SPD72604.1"/>
    </source>
</evidence>
<sequence>MTESRKTSGDKNLLPEGTKGEFLVYRSDNGNVKLEVRLEQETVWLT</sequence>
<name>A0A445MSU1_9BACT</name>
<accession>A0A445MSU1</accession>